<dbReference type="EMBL" id="BAABDC010000002">
    <property type="protein sequence ID" value="GAA3700648.1"/>
    <property type="molecule type" value="Genomic_DNA"/>
</dbReference>
<dbReference type="Pfam" id="PF01337">
    <property type="entry name" value="Barstar"/>
    <property type="match status" value="1"/>
</dbReference>
<evidence type="ECO:0000259" key="2">
    <source>
        <dbReference type="Pfam" id="PF01337"/>
    </source>
</evidence>
<sequence>MTTFLGKHSEADDHIAQLRWLGHDVRVVSGGHDKEGVLDAFATGLELPDWFGRNWDALVDALRDLDARHGVPIELVWDHAATLREQDRHAYDTVVEILEQVADERDDLNVTIVTR</sequence>
<dbReference type="InterPro" id="IPR000468">
    <property type="entry name" value="Barstar"/>
</dbReference>
<dbReference type="SUPFAM" id="SSF52038">
    <property type="entry name" value="Barstar-related"/>
    <property type="match status" value="1"/>
</dbReference>
<comment type="similarity">
    <text evidence="1">Belongs to the barstar family.</text>
</comment>
<protein>
    <recommendedName>
        <fullName evidence="2">Barstar (barnase inhibitor) domain-containing protein</fullName>
    </recommendedName>
</protein>
<comment type="caution">
    <text evidence="3">The sequence shown here is derived from an EMBL/GenBank/DDBJ whole genome shotgun (WGS) entry which is preliminary data.</text>
</comment>
<keyword evidence="4" id="KW-1185">Reference proteome</keyword>
<dbReference type="Gene3D" id="3.30.370.10">
    <property type="entry name" value="Barstar-like"/>
    <property type="match status" value="1"/>
</dbReference>
<proteinExistence type="inferred from homology"/>
<evidence type="ECO:0000313" key="4">
    <source>
        <dbReference type="Proteomes" id="UP001501468"/>
    </source>
</evidence>
<gene>
    <name evidence="3" type="ORF">GCM10022399_16450</name>
</gene>
<reference evidence="4" key="1">
    <citation type="journal article" date="2019" name="Int. J. Syst. Evol. Microbiol.">
        <title>The Global Catalogue of Microorganisms (GCM) 10K type strain sequencing project: providing services to taxonomists for standard genome sequencing and annotation.</title>
        <authorList>
            <consortium name="The Broad Institute Genomics Platform"/>
            <consortium name="The Broad Institute Genome Sequencing Center for Infectious Disease"/>
            <person name="Wu L."/>
            <person name="Ma J."/>
        </authorList>
    </citation>
    <scope>NUCLEOTIDE SEQUENCE [LARGE SCALE GENOMIC DNA]</scope>
    <source>
        <strain evidence="4">JCM 17125</strain>
    </source>
</reference>
<name>A0ABP7D7T2_9MICO</name>
<accession>A0ABP7D7T2</accession>
<feature type="domain" description="Barstar (barnase inhibitor)" evidence="2">
    <location>
        <begin position="30"/>
        <end position="109"/>
    </location>
</feature>
<dbReference type="RefSeq" id="WP_344944188.1">
    <property type="nucleotide sequence ID" value="NZ_BAABDC010000002.1"/>
</dbReference>
<organism evidence="3 4">
    <name type="scientific">Terrabacter ginsenosidimutans</name>
    <dbReference type="NCBI Taxonomy" id="490575"/>
    <lineage>
        <taxon>Bacteria</taxon>
        <taxon>Bacillati</taxon>
        <taxon>Actinomycetota</taxon>
        <taxon>Actinomycetes</taxon>
        <taxon>Micrococcales</taxon>
        <taxon>Intrasporangiaceae</taxon>
        <taxon>Terrabacter</taxon>
    </lineage>
</organism>
<evidence type="ECO:0000256" key="1">
    <source>
        <dbReference type="ARBA" id="ARBA00006845"/>
    </source>
</evidence>
<dbReference type="Proteomes" id="UP001501468">
    <property type="component" value="Unassembled WGS sequence"/>
</dbReference>
<evidence type="ECO:0000313" key="3">
    <source>
        <dbReference type="EMBL" id="GAA3700648.1"/>
    </source>
</evidence>
<dbReference type="InterPro" id="IPR035905">
    <property type="entry name" value="Barstar-like_sf"/>
</dbReference>